<dbReference type="OrthoDB" id="9795838at2"/>
<dbReference type="Proteomes" id="UP000228740">
    <property type="component" value="Unassembled WGS sequence"/>
</dbReference>
<protein>
    <submittedName>
        <fullName evidence="2">Putative phosphoesterase</fullName>
    </submittedName>
</protein>
<dbReference type="InterPro" id="IPR029052">
    <property type="entry name" value="Metallo-depent_PP-like"/>
</dbReference>
<organism evidence="2 3">
    <name type="scientific">Chryseobacterium geocarposphaerae</name>
    <dbReference type="NCBI Taxonomy" id="1416776"/>
    <lineage>
        <taxon>Bacteria</taxon>
        <taxon>Pseudomonadati</taxon>
        <taxon>Bacteroidota</taxon>
        <taxon>Flavobacteriia</taxon>
        <taxon>Flavobacteriales</taxon>
        <taxon>Weeksellaceae</taxon>
        <taxon>Chryseobacterium group</taxon>
        <taxon>Chryseobacterium</taxon>
    </lineage>
</organism>
<dbReference type="GO" id="GO:0016787">
    <property type="term" value="F:hydrolase activity"/>
    <property type="evidence" value="ECO:0007669"/>
    <property type="project" value="InterPro"/>
</dbReference>
<dbReference type="InterPro" id="IPR024173">
    <property type="entry name" value="Pesterase_MJ0037-like"/>
</dbReference>
<dbReference type="InterPro" id="IPR004843">
    <property type="entry name" value="Calcineurin-like_PHP"/>
</dbReference>
<proteinExistence type="predicted"/>
<dbReference type="NCBIfam" id="TIGR04123">
    <property type="entry name" value="P_estr_lig_assc"/>
    <property type="match status" value="1"/>
</dbReference>
<dbReference type="PANTHER" id="PTHR39323">
    <property type="entry name" value="BLR1149 PROTEIN"/>
    <property type="match status" value="1"/>
</dbReference>
<evidence type="ECO:0000313" key="2">
    <source>
        <dbReference type="EMBL" id="PJJ66617.1"/>
    </source>
</evidence>
<dbReference type="InterPro" id="IPR026336">
    <property type="entry name" value="PdeM-like"/>
</dbReference>
<comment type="caution">
    <text evidence="2">The sequence shown here is derived from an EMBL/GenBank/DDBJ whole genome shotgun (WGS) entry which is preliminary data.</text>
</comment>
<evidence type="ECO:0000313" key="3">
    <source>
        <dbReference type="Proteomes" id="UP000228740"/>
    </source>
</evidence>
<evidence type="ECO:0000259" key="1">
    <source>
        <dbReference type="Pfam" id="PF00149"/>
    </source>
</evidence>
<dbReference type="RefSeq" id="WP_100375385.1">
    <property type="nucleotide sequence ID" value="NZ_PGFD01000001.1"/>
</dbReference>
<name>A0A2M9C707_9FLAO</name>
<dbReference type="PIRSF" id="PIRSF000887">
    <property type="entry name" value="Pesterase_MJ0037"/>
    <property type="match status" value="1"/>
</dbReference>
<sequence length="215" mass="24854">MKIIEKFISIKEENLILTNQRALFWKEASALILSDLHLGKTAHFRKNGIPLPSDIILEDLKRLSNLIDHFNPEKIIIVGDFLHAGKNSEFEIYKNWKLQFPALKIILVKGNHDRISEKQLFELGISDIYSVYQENELIFSHEDLKNESQFVISGHLHPGVVLQSSTRKLKFPCYVVTENQLILPAFSTFTGLDTNNYFPEAQKYIFTQDSIHLIQ</sequence>
<reference evidence="2 3" key="1">
    <citation type="submission" date="2017-11" db="EMBL/GenBank/DDBJ databases">
        <title>Genomic Encyclopedia of Archaeal and Bacterial Type Strains, Phase II (KMG-II): From Individual Species to Whole Genera.</title>
        <authorList>
            <person name="Goeker M."/>
        </authorList>
    </citation>
    <scope>NUCLEOTIDE SEQUENCE [LARGE SCALE GENOMIC DNA]</scope>
    <source>
        <strain evidence="2 3">DSM 27617</strain>
    </source>
</reference>
<feature type="domain" description="Calcineurin-like phosphoesterase" evidence="1">
    <location>
        <begin position="31"/>
        <end position="159"/>
    </location>
</feature>
<dbReference type="AlphaFoldDB" id="A0A2M9C707"/>
<dbReference type="Gene3D" id="3.60.21.10">
    <property type="match status" value="1"/>
</dbReference>
<dbReference type="SUPFAM" id="SSF56300">
    <property type="entry name" value="Metallo-dependent phosphatases"/>
    <property type="match status" value="1"/>
</dbReference>
<gene>
    <name evidence="2" type="ORF">CLV73_0606</name>
</gene>
<dbReference type="Pfam" id="PF00149">
    <property type="entry name" value="Metallophos"/>
    <property type="match status" value="1"/>
</dbReference>
<dbReference type="EMBL" id="PGFD01000001">
    <property type="protein sequence ID" value="PJJ66617.1"/>
    <property type="molecule type" value="Genomic_DNA"/>
</dbReference>
<accession>A0A2M9C707</accession>
<dbReference type="PANTHER" id="PTHR39323:SF1">
    <property type="entry name" value="BLR1149 PROTEIN"/>
    <property type="match status" value="1"/>
</dbReference>
<keyword evidence="3" id="KW-1185">Reference proteome</keyword>